<proteinExistence type="predicted"/>
<evidence type="ECO:0000256" key="1">
    <source>
        <dbReference type="SAM" id="Phobius"/>
    </source>
</evidence>
<protein>
    <submittedName>
        <fullName evidence="2">DUF1146 domain-containing protein</fullName>
    </submittedName>
</protein>
<evidence type="ECO:0000313" key="2">
    <source>
        <dbReference type="EMBL" id="TIH98600.1"/>
    </source>
</evidence>
<dbReference type="EMBL" id="SSXO01000006">
    <property type="protein sequence ID" value="TIH98600.1"/>
    <property type="molecule type" value="Genomic_DNA"/>
</dbReference>
<accession>A0A4T2GL02</accession>
<dbReference type="AlphaFoldDB" id="A0A4T2GL02"/>
<keyword evidence="1" id="KW-1133">Transmembrane helix</keyword>
<comment type="caution">
    <text evidence="2">The sequence shown here is derived from an EMBL/GenBank/DDBJ whole genome shotgun (WGS) entry which is preliminary data.</text>
</comment>
<gene>
    <name evidence="2" type="ORF">FAJ39_09145</name>
</gene>
<dbReference type="NCBIfam" id="TIGR02327">
    <property type="entry name" value="int_mem_ywzB"/>
    <property type="match status" value="1"/>
</dbReference>
<keyword evidence="1" id="KW-0472">Membrane</keyword>
<keyword evidence="1" id="KW-0812">Transmembrane</keyword>
<dbReference type="Pfam" id="PF06612">
    <property type="entry name" value="DUF1146"/>
    <property type="match status" value="1"/>
</dbReference>
<dbReference type="Proteomes" id="UP000305165">
    <property type="component" value="Unassembled WGS sequence"/>
</dbReference>
<dbReference type="OrthoDB" id="2237209at2"/>
<name>A0A4T2GL02_STRSU</name>
<feature type="transmembrane region" description="Helical" evidence="1">
    <location>
        <begin position="12"/>
        <end position="31"/>
    </location>
</feature>
<reference evidence="2 3" key="1">
    <citation type="submission" date="2019-04" db="EMBL/GenBank/DDBJ databases">
        <title>Genome analysis of Streptococcus suis strain WUSS424.</title>
        <authorList>
            <person name="Chen H."/>
            <person name="Gao X."/>
            <person name="Wu Z."/>
        </authorList>
    </citation>
    <scope>NUCLEOTIDE SEQUENCE [LARGE SCALE GENOMIC DNA]</scope>
    <source>
        <strain evidence="2 3">WUSS424</strain>
    </source>
</reference>
<dbReference type="InterPro" id="IPR009526">
    <property type="entry name" value="DUF1146"/>
</dbReference>
<feature type="transmembrane region" description="Helical" evidence="1">
    <location>
        <begin position="43"/>
        <end position="66"/>
    </location>
</feature>
<evidence type="ECO:0000313" key="3">
    <source>
        <dbReference type="Proteomes" id="UP000305165"/>
    </source>
</evidence>
<organism evidence="2 3">
    <name type="scientific">Streptococcus suis</name>
    <dbReference type="NCBI Taxonomy" id="1307"/>
    <lineage>
        <taxon>Bacteria</taxon>
        <taxon>Bacillati</taxon>
        <taxon>Bacillota</taxon>
        <taxon>Bacilli</taxon>
        <taxon>Lactobacillales</taxon>
        <taxon>Streptococcaceae</taxon>
        <taxon>Streptococcus</taxon>
    </lineage>
</organism>
<sequence length="73" mass="8325">MLNSLFQLFSHLLFIYLSHILLTSVIDWKSVFKGSRETGKIQVLLLFFAIALGYIVSGFFLDIVALSKLFVLQ</sequence>